<keyword evidence="2" id="KW-0408">Iron</keyword>
<dbReference type="InterPro" id="IPR017972">
    <property type="entry name" value="Cyt_P450_CS"/>
</dbReference>
<proteinExistence type="inferred from homology"/>
<keyword evidence="5" id="KW-1185">Reference proteome</keyword>
<dbReference type="PROSITE" id="PS00086">
    <property type="entry name" value="CYTOCHROME_P450"/>
    <property type="match status" value="1"/>
</dbReference>
<dbReference type="PANTHER" id="PTHR46696">
    <property type="entry name" value="P450, PUTATIVE (EUROFUNG)-RELATED"/>
    <property type="match status" value="1"/>
</dbReference>
<dbReference type="Pfam" id="PF00067">
    <property type="entry name" value="p450"/>
    <property type="match status" value="1"/>
</dbReference>
<keyword evidence="2" id="KW-0503">Monooxygenase</keyword>
<dbReference type="GO" id="GO:0004497">
    <property type="term" value="F:monooxygenase activity"/>
    <property type="evidence" value="ECO:0007669"/>
    <property type="project" value="UniProtKB-KW"/>
</dbReference>
<dbReference type="Gene3D" id="1.10.630.10">
    <property type="entry name" value="Cytochrome P450"/>
    <property type="match status" value="1"/>
</dbReference>
<dbReference type="GO" id="GO:0005506">
    <property type="term" value="F:iron ion binding"/>
    <property type="evidence" value="ECO:0007669"/>
    <property type="project" value="InterPro"/>
</dbReference>
<protein>
    <submittedName>
        <fullName evidence="4">Cytochrome P450</fullName>
    </submittedName>
</protein>
<keyword evidence="2" id="KW-0349">Heme</keyword>
<dbReference type="Proteomes" id="UP000540568">
    <property type="component" value="Unassembled WGS sequence"/>
</dbReference>
<dbReference type="SUPFAM" id="SSF48264">
    <property type="entry name" value="Cytochrome P450"/>
    <property type="match status" value="1"/>
</dbReference>
<organism evidence="4 5">
    <name type="scientific">Promicromonospora sukumoe</name>
    <dbReference type="NCBI Taxonomy" id="88382"/>
    <lineage>
        <taxon>Bacteria</taxon>
        <taxon>Bacillati</taxon>
        <taxon>Actinomycetota</taxon>
        <taxon>Actinomycetes</taxon>
        <taxon>Micrococcales</taxon>
        <taxon>Promicromonosporaceae</taxon>
        <taxon>Promicromonospora</taxon>
    </lineage>
</organism>
<feature type="compositionally biased region" description="Basic and acidic residues" evidence="3">
    <location>
        <begin position="1"/>
        <end position="23"/>
    </location>
</feature>
<dbReference type="PRINTS" id="PR00359">
    <property type="entry name" value="BP450"/>
</dbReference>
<dbReference type="InterPro" id="IPR002397">
    <property type="entry name" value="Cyt_P450_B"/>
</dbReference>
<comment type="similarity">
    <text evidence="1 2">Belongs to the cytochrome P450 family.</text>
</comment>
<dbReference type="RefSeq" id="WP_182618859.1">
    <property type="nucleotide sequence ID" value="NZ_BAAATF010000008.1"/>
</dbReference>
<reference evidence="4 5" key="1">
    <citation type="submission" date="2020-07" db="EMBL/GenBank/DDBJ databases">
        <title>Sequencing the genomes of 1000 actinobacteria strains.</title>
        <authorList>
            <person name="Klenk H.-P."/>
        </authorList>
    </citation>
    <scope>NUCLEOTIDE SEQUENCE [LARGE SCALE GENOMIC DNA]</scope>
    <source>
        <strain evidence="4 5">DSM 44121</strain>
    </source>
</reference>
<evidence type="ECO:0000313" key="5">
    <source>
        <dbReference type="Proteomes" id="UP000540568"/>
    </source>
</evidence>
<feature type="region of interest" description="Disordered" evidence="3">
    <location>
        <begin position="1"/>
        <end position="25"/>
    </location>
</feature>
<evidence type="ECO:0000256" key="1">
    <source>
        <dbReference type="ARBA" id="ARBA00010617"/>
    </source>
</evidence>
<dbReference type="PANTHER" id="PTHR46696:SF1">
    <property type="entry name" value="CYTOCHROME P450 YJIB-RELATED"/>
    <property type="match status" value="1"/>
</dbReference>
<dbReference type="GO" id="GO:0020037">
    <property type="term" value="F:heme binding"/>
    <property type="evidence" value="ECO:0007669"/>
    <property type="project" value="InterPro"/>
</dbReference>
<keyword evidence="2" id="KW-0560">Oxidoreductase</keyword>
<dbReference type="GO" id="GO:0016705">
    <property type="term" value="F:oxidoreductase activity, acting on paired donors, with incorporation or reduction of molecular oxygen"/>
    <property type="evidence" value="ECO:0007669"/>
    <property type="project" value="InterPro"/>
</dbReference>
<dbReference type="AlphaFoldDB" id="A0A7W3PFH4"/>
<sequence>MLDDKRNTDQRTTDERTTEERPWRATRPLRLGTIPRLRPLVRASELADPRELYDELEKEWGEVAPVELEPGVPAWLVMGQRLVYDIMRNEHVFATNPQLWSGHTRGGLPRTSGLRPAFTSHQRMSANHADGALRQRLREPLDDAFEQLSEPLVAAKVRSFCNLLIDRFEDRGRADLMLEYASVVPFLVVADIIGFDPEDGQRLFDLTRRVAGGGTDAADAVHEVDRMLGDLVVLRREHPRRDLASSLVAHPGMREDVEVTHTLLTVAYSGNLTLTAWVAQTLLLTLTDARFSGRLHGGRIDLDSAMDEVLSRSTPTLHSLPRFARQDVVLDDKLVAAGDPVILAIHAANTDPRTTTGDPWDHVGSRAHVSFGTGPHACPAPRTARVIARIAVETLLRRLEAVLRIPAADVAWERTLWIRQPTSIPVTFPVPVERAPAEQDAPGDTA</sequence>
<name>A0A7W3PFH4_9MICO</name>
<evidence type="ECO:0000256" key="3">
    <source>
        <dbReference type="SAM" id="MobiDB-lite"/>
    </source>
</evidence>
<accession>A0A7W3PFH4</accession>
<dbReference type="EMBL" id="JACGWV010000002">
    <property type="protein sequence ID" value="MBA8809594.1"/>
    <property type="molecule type" value="Genomic_DNA"/>
</dbReference>
<dbReference type="InterPro" id="IPR001128">
    <property type="entry name" value="Cyt_P450"/>
</dbReference>
<comment type="caution">
    <text evidence="4">The sequence shown here is derived from an EMBL/GenBank/DDBJ whole genome shotgun (WGS) entry which is preliminary data.</text>
</comment>
<evidence type="ECO:0000313" key="4">
    <source>
        <dbReference type="EMBL" id="MBA8809594.1"/>
    </source>
</evidence>
<keyword evidence="2" id="KW-0479">Metal-binding</keyword>
<evidence type="ECO:0000256" key="2">
    <source>
        <dbReference type="RuleBase" id="RU000461"/>
    </source>
</evidence>
<dbReference type="InterPro" id="IPR036396">
    <property type="entry name" value="Cyt_P450_sf"/>
</dbReference>
<gene>
    <name evidence="4" type="ORF">FHX71_003570</name>
</gene>